<name>A0A2S4N4D5_9FLAO</name>
<evidence type="ECO:0000313" key="4">
    <source>
        <dbReference type="EMBL" id="POS00604.1"/>
    </source>
</evidence>
<keyword evidence="2" id="KW-0812">Transmembrane</keyword>
<feature type="domain" description="GYF" evidence="3">
    <location>
        <begin position="4"/>
        <end position="49"/>
    </location>
</feature>
<feature type="transmembrane region" description="Helical" evidence="2">
    <location>
        <begin position="97"/>
        <end position="114"/>
    </location>
</feature>
<dbReference type="OrthoDB" id="9764015at2"/>
<accession>A0A2S4N4D5</accession>
<evidence type="ECO:0000313" key="5">
    <source>
        <dbReference type="Proteomes" id="UP000237056"/>
    </source>
</evidence>
<dbReference type="EMBL" id="PQNY01000046">
    <property type="protein sequence ID" value="POS00604.1"/>
    <property type="molecule type" value="Genomic_DNA"/>
</dbReference>
<keyword evidence="5" id="KW-1185">Reference proteome</keyword>
<sequence length="244" mass="28643">MKQYYIYVKNEQLGPFNFEELKAQKISKETKVWFEGLEDWKNAAEIEDLKSILISIPPPINSFTSQPPPPKFENNQKTENKFEEEEPTKILGLKKNIFYSILGALVIIIGLTYFNNLQDKNREILQEQNRQTESYNQQQKELEEQNARLAEQEKIEANRIAREKKEALEKRINEIVEQLNVNYQNLEIAKQKLNNVSAFKLLRTSSERNEQINSAQNDIDIIKDEIRNLEAEMQKINPNWGSGR</sequence>
<dbReference type="RefSeq" id="WP_103727175.1">
    <property type="nucleotide sequence ID" value="NZ_PQNY01000046.1"/>
</dbReference>
<keyword evidence="2" id="KW-0472">Membrane</keyword>
<dbReference type="InterPro" id="IPR025640">
    <property type="entry name" value="GYF_2"/>
</dbReference>
<reference evidence="4 5" key="1">
    <citation type="submission" date="2018-01" db="EMBL/GenBank/DDBJ databases">
        <title>Genomic Encyclopedia of Type Strains, Phase I: the one thousand microbial genomes (KMG-I) project.</title>
        <authorList>
            <person name="Goeker M."/>
        </authorList>
    </citation>
    <scope>NUCLEOTIDE SEQUENCE [LARGE SCALE GENOMIC DNA]</scope>
    <source>
        <strain evidence="4 5">DSM 17960</strain>
    </source>
</reference>
<gene>
    <name evidence="4" type="ORF">Q361_1462</name>
</gene>
<dbReference type="Pfam" id="PF14237">
    <property type="entry name" value="GYF_2"/>
    <property type="match status" value="1"/>
</dbReference>
<organism evidence="4 5">
    <name type="scientific">Flavobacterium croceum DSM 17960</name>
    <dbReference type="NCBI Taxonomy" id="1121886"/>
    <lineage>
        <taxon>Bacteria</taxon>
        <taxon>Pseudomonadati</taxon>
        <taxon>Bacteroidota</taxon>
        <taxon>Flavobacteriia</taxon>
        <taxon>Flavobacteriales</taxon>
        <taxon>Flavobacteriaceae</taxon>
        <taxon>Flavobacterium</taxon>
    </lineage>
</organism>
<keyword evidence="1" id="KW-0175">Coiled coil</keyword>
<evidence type="ECO:0000256" key="1">
    <source>
        <dbReference type="SAM" id="Coils"/>
    </source>
</evidence>
<protein>
    <submittedName>
        <fullName evidence="4">Uncharacterized protein DUF4339</fullName>
    </submittedName>
</protein>
<dbReference type="AlphaFoldDB" id="A0A2S4N4D5"/>
<feature type="coiled-coil region" evidence="1">
    <location>
        <begin position="125"/>
        <end position="232"/>
    </location>
</feature>
<evidence type="ECO:0000259" key="3">
    <source>
        <dbReference type="Pfam" id="PF14237"/>
    </source>
</evidence>
<keyword evidence="2" id="KW-1133">Transmembrane helix</keyword>
<dbReference type="Proteomes" id="UP000237056">
    <property type="component" value="Unassembled WGS sequence"/>
</dbReference>
<comment type="caution">
    <text evidence="4">The sequence shown here is derived from an EMBL/GenBank/DDBJ whole genome shotgun (WGS) entry which is preliminary data.</text>
</comment>
<evidence type="ECO:0000256" key="2">
    <source>
        <dbReference type="SAM" id="Phobius"/>
    </source>
</evidence>
<proteinExistence type="predicted"/>